<feature type="non-terminal residue" evidence="2">
    <location>
        <position position="1"/>
    </location>
</feature>
<feature type="compositionally biased region" description="Polar residues" evidence="1">
    <location>
        <begin position="187"/>
        <end position="199"/>
    </location>
</feature>
<feature type="compositionally biased region" description="Low complexity" evidence="1">
    <location>
        <begin position="99"/>
        <end position="114"/>
    </location>
</feature>
<evidence type="ECO:0000313" key="2">
    <source>
        <dbReference type="EMBL" id="VDM72604.1"/>
    </source>
</evidence>
<protein>
    <submittedName>
        <fullName evidence="2">Uncharacterized protein</fullName>
    </submittedName>
</protein>
<dbReference type="OrthoDB" id="168404at2759"/>
<keyword evidence="3" id="KW-1185">Reference proteome</keyword>
<evidence type="ECO:0000313" key="3">
    <source>
        <dbReference type="Proteomes" id="UP000270094"/>
    </source>
</evidence>
<sequence length="305" mass="32383">IHSKAKDAKDKEVAKDSPLQPTGKSNKTKYPLQQQQMFASGKKVQPVAPMHKLSQKLSMSPKAPTNQRKKSNASAEADRRLTRTQQLMDGNLERPTGATTNVGNSISTSNSSSNLENVGIRTLPSNREDKRPDNSEKESMEPPRQKPQPVAVAPVQQKRSTNNSPLSSEASAPPSPVTPTPATANSGSQNLPIPVAVTTSMPTSRPSMIPVSAVHPTVYTGTIAGAEPIPIPVMLPVIPTLIPGLTLPIGGVDMTGVSLGALADYYGQISGYDDSNMPVTPTPSLASSISNERTVSRRRGHSILF</sequence>
<proteinExistence type="predicted"/>
<feature type="compositionally biased region" description="Basic and acidic residues" evidence="1">
    <location>
        <begin position="126"/>
        <end position="144"/>
    </location>
</feature>
<dbReference type="AlphaFoldDB" id="A0A3P7J410"/>
<feature type="compositionally biased region" description="Low complexity" evidence="1">
    <location>
        <begin position="162"/>
        <end position="172"/>
    </location>
</feature>
<accession>A0A3P7J410</accession>
<feature type="compositionally biased region" description="Polar residues" evidence="1">
    <location>
        <begin position="55"/>
        <end position="66"/>
    </location>
</feature>
<feature type="compositionally biased region" description="Basic and acidic residues" evidence="1">
    <location>
        <begin position="1"/>
        <end position="15"/>
    </location>
</feature>
<feature type="region of interest" description="Disordered" evidence="1">
    <location>
        <begin position="1"/>
        <end position="199"/>
    </location>
</feature>
<name>A0A3P7J410_STRVU</name>
<dbReference type="EMBL" id="UYYB01026215">
    <property type="protein sequence ID" value="VDM72604.1"/>
    <property type="molecule type" value="Genomic_DNA"/>
</dbReference>
<gene>
    <name evidence="2" type="ORF">SVUK_LOCUS7602</name>
</gene>
<organism evidence="2 3">
    <name type="scientific">Strongylus vulgaris</name>
    <name type="common">Blood worm</name>
    <dbReference type="NCBI Taxonomy" id="40348"/>
    <lineage>
        <taxon>Eukaryota</taxon>
        <taxon>Metazoa</taxon>
        <taxon>Ecdysozoa</taxon>
        <taxon>Nematoda</taxon>
        <taxon>Chromadorea</taxon>
        <taxon>Rhabditida</taxon>
        <taxon>Rhabditina</taxon>
        <taxon>Rhabditomorpha</taxon>
        <taxon>Strongyloidea</taxon>
        <taxon>Strongylidae</taxon>
        <taxon>Strongylus</taxon>
    </lineage>
</organism>
<reference evidence="2 3" key="1">
    <citation type="submission" date="2018-11" db="EMBL/GenBank/DDBJ databases">
        <authorList>
            <consortium name="Pathogen Informatics"/>
        </authorList>
    </citation>
    <scope>NUCLEOTIDE SEQUENCE [LARGE SCALE GENOMIC DNA]</scope>
</reference>
<dbReference type="Proteomes" id="UP000270094">
    <property type="component" value="Unassembled WGS sequence"/>
</dbReference>
<evidence type="ECO:0000256" key="1">
    <source>
        <dbReference type="SAM" id="MobiDB-lite"/>
    </source>
</evidence>